<accession>A0ABS8XF89</accession>
<dbReference type="EMBL" id="JAJTWT010000003">
    <property type="protein sequence ID" value="MCE4537496.1"/>
    <property type="molecule type" value="Genomic_DNA"/>
</dbReference>
<dbReference type="Proteomes" id="UP001201463">
    <property type="component" value="Unassembled WGS sequence"/>
</dbReference>
<gene>
    <name evidence="2" type="ORF">LXT12_09570</name>
</gene>
<keyword evidence="1" id="KW-1277">Toxin-antitoxin system</keyword>
<proteinExistence type="predicted"/>
<evidence type="ECO:0000256" key="1">
    <source>
        <dbReference type="ARBA" id="ARBA00022649"/>
    </source>
</evidence>
<dbReference type="Pfam" id="PF05016">
    <property type="entry name" value="ParE_toxin"/>
    <property type="match status" value="1"/>
</dbReference>
<keyword evidence="3" id="KW-1185">Reference proteome</keyword>
<name>A0ABS8XF89_9BURK</name>
<dbReference type="InterPro" id="IPR007712">
    <property type="entry name" value="RelE/ParE_toxin"/>
</dbReference>
<dbReference type="InterPro" id="IPR035093">
    <property type="entry name" value="RelE/ParE_toxin_dom_sf"/>
</dbReference>
<sequence length="72" mass="7735">MKVVLHPAAELDLEAAAAFYERQGSPALAARFIKEFWHAAGLLLEQPGIGAPRSRGRRSFGCGCFRTASSTS</sequence>
<comment type="caution">
    <text evidence="2">The sequence shown here is derived from an EMBL/GenBank/DDBJ whole genome shotgun (WGS) entry which is preliminary data.</text>
</comment>
<protein>
    <submittedName>
        <fullName evidence="2">Type II toxin-antitoxin system RelE/ParE family toxin</fullName>
    </submittedName>
</protein>
<dbReference type="Gene3D" id="3.30.2310.20">
    <property type="entry name" value="RelE-like"/>
    <property type="match status" value="1"/>
</dbReference>
<reference evidence="2 3" key="1">
    <citation type="submission" date="2021-12" db="EMBL/GenBank/DDBJ databases">
        <title>Genome seq of p7.</title>
        <authorList>
            <person name="Seo T."/>
        </authorList>
    </citation>
    <scope>NUCLEOTIDE SEQUENCE [LARGE SCALE GENOMIC DNA]</scope>
    <source>
        <strain evidence="2 3">P7</strain>
    </source>
</reference>
<evidence type="ECO:0000313" key="2">
    <source>
        <dbReference type="EMBL" id="MCE4537496.1"/>
    </source>
</evidence>
<evidence type="ECO:0000313" key="3">
    <source>
        <dbReference type="Proteomes" id="UP001201463"/>
    </source>
</evidence>
<organism evidence="2 3">
    <name type="scientific">Pelomonas caseinilytica</name>
    <dbReference type="NCBI Taxonomy" id="2906763"/>
    <lineage>
        <taxon>Bacteria</taxon>
        <taxon>Pseudomonadati</taxon>
        <taxon>Pseudomonadota</taxon>
        <taxon>Betaproteobacteria</taxon>
        <taxon>Burkholderiales</taxon>
        <taxon>Sphaerotilaceae</taxon>
        <taxon>Roseateles</taxon>
    </lineage>
</organism>
<dbReference type="RefSeq" id="WP_233391447.1">
    <property type="nucleotide sequence ID" value="NZ_JAJTWT010000003.1"/>
</dbReference>